<organism evidence="2 3">
    <name type="scientific">Alistipes onderdonkii</name>
    <dbReference type="NCBI Taxonomy" id="328813"/>
    <lineage>
        <taxon>Bacteria</taxon>
        <taxon>Pseudomonadati</taxon>
        <taxon>Bacteroidota</taxon>
        <taxon>Bacteroidia</taxon>
        <taxon>Bacteroidales</taxon>
        <taxon>Rikenellaceae</taxon>
        <taxon>Alistipes</taxon>
    </lineage>
</organism>
<evidence type="ECO:0000313" key="3">
    <source>
        <dbReference type="Proteomes" id="UP000322940"/>
    </source>
</evidence>
<keyword evidence="1" id="KW-1133">Transmembrane helix</keyword>
<comment type="caution">
    <text evidence="2">The sequence shown here is derived from an EMBL/GenBank/DDBJ whole genome shotgun (WGS) entry which is preliminary data.</text>
</comment>
<sequence length="137" mass="15791">MKKLNDTAITVLAIVSTILSYLSWGLMALMVRLVPPIENTDLIISFVVLYYIIILFFLLWGCRRLYKKYNRAEVQGAFRRGQVLFIFLVSFTIKYFLNGIMLVTSVGALFIPYGLDIIFIIPISVFVNLKIAHRKIH</sequence>
<accession>A0A5B3IE77</accession>
<feature type="transmembrane region" description="Helical" evidence="1">
    <location>
        <begin position="42"/>
        <end position="62"/>
    </location>
</feature>
<reference evidence="2 3" key="1">
    <citation type="journal article" date="2019" name="Nat. Med.">
        <title>A library of human gut bacterial isolates paired with longitudinal multiomics data enables mechanistic microbiome research.</title>
        <authorList>
            <person name="Poyet M."/>
            <person name="Groussin M."/>
            <person name="Gibbons S.M."/>
            <person name="Avila-Pacheco J."/>
            <person name="Jiang X."/>
            <person name="Kearney S.M."/>
            <person name="Perrotta A.R."/>
            <person name="Berdy B."/>
            <person name="Zhao S."/>
            <person name="Lieberman T.D."/>
            <person name="Swanson P.K."/>
            <person name="Smith M."/>
            <person name="Roesemann S."/>
            <person name="Alexander J.E."/>
            <person name="Rich S.A."/>
            <person name="Livny J."/>
            <person name="Vlamakis H."/>
            <person name="Clish C."/>
            <person name="Bullock K."/>
            <person name="Deik A."/>
            <person name="Scott J."/>
            <person name="Pierce K.A."/>
            <person name="Xavier R.J."/>
            <person name="Alm E.J."/>
        </authorList>
    </citation>
    <scope>NUCLEOTIDE SEQUENCE [LARGE SCALE GENOMIC DNA]</scope>
    <source>
        <strain evidence="2 3">BIOML-A266</strain>
    </source>
</reference>
<proteinExistence type="predicted"/>
<feature type="transmembrane region" description="Helical" evidence="1">
    <location>
        <begin position="83"/>
        <end position="104"/>
    </location>
</feature>
<feature type="transmembrane region" description="Helical" evidence="1">
    <location>
        <begin position="110"/>
        <end position="129"/>
    </location>
</feature>
<evidence type="ECO:0000313" key="2">
    <source>
        <dbReference type="EMBL" id="KAA2376129.1"/>
    </source>
</evidence>
<keyword evidence="1" id="KW-0812">Transmembrane</keyword>
<dbReference type="Proteomes" id="UP000322940">
    <property type="component" value="Unassembled WGS sequence"/>
</dbReference>
<protein>
    <submittedName>
        <fullName evidence="2">Uncharacterized protein</fullName>
    </submittedName>
</protein>
<dbReference type="AlphaFoldDB" id="A0A5B3IE77"/>
<name>A0A5B3IE77_9BACT</name>
<feature type="transmembrane region" description="Helical" evidence="1">
    <location>
        <begin position="7"/>
        <end position="30"/>
    </location>
</feature>
<evidence type="ECO:0000256" key="1">
    <source>
        <dbReference type="SAM" id="Phobius"/>
    </source>
</evidence>
<dbReference type="EMBL" id="VVXH01000017">
    <property type="protein sequence ID" value="KAA2376129.1"/>
    <property type="molecule type" value="Genomic_DNA"/>
</dbReference>
<keyword evidence="1" id="KW-0472">Membrane</keyword>
<dbReference type="RefSeq" id="WP_130065726.1">
    <property type="nucleotide sequence ID" value="NZ_JADPAQ010000009.1"/>
</dbReference>
<gene>
    <name evidence="2" type="ORF">F2Y10_13975</name>
</gene>